<dbReference type="EMBL" id="CP002355">
    <property type="protein sequence ID" value="ADR34142.1"/>
    <property type="molecule type" value="Genomic_DNA"/>
</dbReference>
<evidence type="ECO:0000256" key="2">
    <source>
        <dbReference type="ARBA" id="ARBA00022448"/>
    </source>
</evidence>
<evidence type="ECO:0000256" key="1">
    <source>
        <dbReference type="ARBA" id="ARBA00004571"/>
    </source>
</evidence>
<dbReference type="eggNOG" id="COG4771">
    <property type="taxonomic scope" value="Bacteria"/>
</dbReference>
<dbReference type="InterPro" id="IPR000531">
    <property type="entry name" value="Beta-barrel_TonB"/>
</dbReference>
<proteinExistence type="inferred from homology"/>
<keyword evidence="8 15" id="KW-0675">Receptor</keyword>
<evidence type="ECO:0000256" key="10">
    <source>
        <dbReference type="PROSITE-ProRule" id="PRU01360"/>
    </source>
</evidence>
<feature type="signal peptide" evidence="12">
    <location>
        <begin position="1"/>
        <end position="19"/>
    </location>
</feature>
<evidence type="ECO:0000256" key="7">
    <source>
        <dbReference type="ARBA" id="ARBA00023136"/>
    </source>
</evidence>
<comment type="subcellular location">
    <subcellularLocation>
        <location evidence="1 10">Cell outer membrane</location>
        <topology evidence="1 10">Multi-pass membrane protein</topology>
    </subcellularLocation>
</comment>
<keyword evidence="6 11" id="KW-0798">TonB box</keyword>
<dbReference type="PROSITE" id="PS52016">
    <property type="entry name" value="TONB_DEPENDENT_REC_3"/>
    <property type="match status" value="1"/>
</dbReference>
<evidence type="ECO:0000256" key="3">
    <source>
        <dbReference type="ARBA" id="ARBA00022452"/>
    </source>
</evidence>
<dbReference type="Pfam" id="PF00593">
    <property type="entry name" value="TonB_dep_Rec_b-barrel"/>
    <property type="match status" value="1"/>
</dbReference>
<dbReference type="STRING" id="709032.Sulku_1480"/>
<dbReference type="InterPro" id="IPR037066">
    <property type="entry name" value="Plug_dom_sf"/>
</dbReference>
<keyword evidence="16" id="KW-1185">Reference proteome</keyword>
<dbReference type="Gene3D" id="2.40.170.20">
    <property type="entry name" value="TonB-dependent receptor, beta-barrel domain"/>
    <property type="match status" value="1"/>
</dbReference>
<dbReference type="GO" id="GO:0009279">
    <property type="term" value="C:cell outer membrane"/>
    <property type="evidence" value="ECO:0007669"/>
    <property type="project" value="UniProtKB-SubCell"/>
</dbReference>
<feature type="domain" description="TonB-dependent receptor plug" evidence="14">
    <location>
        <begin position="50"/>
        <end position="154"/>
    </location>
</feature>
<dbReference type="AlphaFoldDB" id="E4TZC7"/>
<keyword evidence="7 10" id="KW-0472">Membrane</keyword>
<dbReference type="KEGG" id="sku:Sulku_1480"/>
<evidence type="ECO:0000259" key="14">
    <source>
        <dbReference type="Pfam" id="PF07715"/>
    </source>
</evidence>
<keyword evidence="5 12" id="KW-0732">Signal</keyword>
<dbReference type="Gene3D" id="2.170.130.10">
    <property type="entry name" value="TonB-dependent receptor, plug domain"/>
    <property type="match status" value="1"/>
</dbReference>
<comment type="similarity">
    <text evidence="10 11">Belongs to the TonB-dependent receptor family.</text>
</comment>
<dbReference type="OrthoDB" id="9800913at2"/>
<evidence type="ECO:0000256" key="9">
    <source>
        <dbReference type="ARBA" id="ARBA00023237"/>
    </source>
</evidence>
<dbReference type="SUPFAM" id="SSF56935">
    <property type="entry name" value="Porins"/>
    <property type="match status" value="1"/>
</dbReference>
<keyword evidence="9 10" id="KW-0998">Cell outer membrane</keyword>
<keyword evidence="4 10" id="KW-0812">Transmembrane</keyword>
<sequence length="669" mass="75345">MRFSSLVVLYSFIPLAVYGSELPPETTLTEDISYTEQLATQTNQNIDYQPFILSVWEQKDLTLFGVHTLKDALMLLPGIDMMGNTNNNRTPVIRGSNPLSYGQTKLAIDGVVVNDRSADTYTAYLDFPIELIERIEVVRGAGSFIEGVNGYSGTINVITYAKDEDKLQNGVVFGSFGSDLAKQAGFWYTHRASDWRVSSDLFYQSNDARSPITVTDKYHNTGYAPLNSHQIGFGLSYFYNDFYLKGRINHFTTGSAFGNLSALPNMNGTQSFPSWYVEGGFSHKISDDLTLNAKAGMMEDGWEEDSRLLPPGTYGVLSFPNGFWEDWNFNARMLYANISATYTGVENHKITLGYGQKYEDIIDMHTVTTNKTGGTTLVDYTDTAPFIDMGSACRHTDEFYLSDTIDISDILALSLNAGGTKASNLNFEPYVRAALVFQPYRQHILKFMVGNSFRLPSFRELYTQNHPTQVGNPDLESEHVVSYETQYLYKPSIDTTLGLNLFYLKNKGQITPNTTNKMYQNIGKRNIMGFETEFRGSIGENDTTFLSYSYIRGETFKGSETTDYLPYASSHLLKGGLSYTFTPQMTGGIVGRYSSAKERRPNDVRKNSMESFASYDLILGWESFDGFYLQAALKNANNAIYRYISPPGTYPDDYPIEGRTFWIRTGWKF</sequence>
<reference evidence="15 16" key="1">
    <citation type="journal article" date="2012" name="Stand. Genomic Sci.">
        <title>Complete genome sequence of the sulfur compounds oxidizing chemolithoautotroph Sulfuricurvum kujiense type strain (YK-1(T)).</title>
        <authorList>
            <person name="Han C."/>
            <person name="Kotsyurbenko O."/>
            <person name="Chertkov O."/>
            <person name="Held B."/>
            <person name="Lapidus A."/>
            <person name="Nolan M."/>
            <person name="Lucas S."/>
            <person name="Hammon N."/>
            <person name="Deshpande S."/>
            <person name="Cheng J.F."/>
            <person name="Tapia R."/>
            <person name="Goodwin L.A."/>
            <person name="Pitluck S."/>
            <person name="Liolios K."/>
            <person name="Pagani I."/>
            <person name="Ivanova N."/>
            <person name="Mavromatis K."/>
            <person name="Mikhailova N."/>
            <person name="Pati A."/>
            <person name="Chen A."/>
            <person name="Palaniappan K."/>
            <person name="Land M."/>
            <person name="Hauser L."/>
            <person name="Chang Y.J."/>
            <person name="Jeffries C.D."/>
            <person name="Brambilla E.M."/>
            <person name="Rohde M."/>
            <person name="Spring S."/>
            <person name="Sikorski J."/>
            <person name="Goker M."/>
            <person name="Woyke T."/>
            <person name="Bristow J."/>
            <person name="Eisen J.A."/>
            <person name="Markowitz V."/>
            <person name="Hugenholtz P."/>
            <person name="Kyrpides N.C."/>
            <person name="Klenk H.P."/>
            <person name="Detter J.C."/>
        </authorList>
    </citation>
    <scope>NUCLEOTIDE SEQUENCE [LARGE SCALE GENOMIC DNA]</scope>
    <source>
        <strain evidence="16">ATCC BAA-921 / DSM 16994 / JCM 11577 / YK-1</strain>
    </source>
</reference>
<dbReference type="PANTHER" id="PTHR30069:SF29">
    <property type="entry name" value="HEMOGLOBIN AND HEMOGLOBIN-HAPTOGLOBIN-BINDING PROTEIN 1-RELATED"/>
    <property type="match status" value="1"/>
</dbReference>
<organism evidence="15 16">
    <name type="scientific">Sulfuricurvum kujiense (strain ATCC BAA-921 / DSM 16994 / JCM 11577 / YK-1)</name>
    <dbReference type="NCBI Taxonomy" id="709032"/>
    <lineage>
        <taxon>Bacteria</taxon>
        <taxon>Pseudomonadati</taxon>
        <taxon>Campylobacterota</taxon>
        <taxon>Epsilonproteobacteria</taxon>
        <taxon>Campylobacterales</taxon>
        <taxon>Sulfurimonadaceae</taxon>
        <taxon>Sulfuricurvum</taxon>
    </lineage>
</organism>
<evidence type="ECO:0000313" key="15">
    <source>
        <dbReference type="EMBL" id="ADR34142.1"/>
    </source>
</evidence>
<dbReference type="GO" id="GO:0015344">
    <property type="term" value="F:siderophore uptake transmembrane transporter activity"/>
    <property type="evidence" value="ECO:0007669"/>
    <property type="project" value="TreeGrafter"/>
</dbReference>
<dbReference type="Pfam" id="PF07715">
    <property type="entry name" value="Plug"/>
    <property type="match status" value="1"/>
</dbReference>
<dbReference type="GO" id="GO:0044718">
    <property type="term" value="P:siderophore transmembrane transport"/>
    <property type="evidence" value="ECO:0007669"/>
    <property type="project" value="TreeGrafter"/>
</dbReference>
<feature type="chain" id="PRO_5003190086" evidence="12">
    <location>
        <begin position="20"/>
        <end position="669"/>
    </location>
</feature>
<dbReference type="InterPro" id="IPR036942">
    <property type="entry name" value="Beta-barrel_TonB_sf"/>
</dbReference>
<gene>
    <name evidence="15" type="ordered locus">Sulku_1480</name>
</gene>
<dbReference type="Proteomes" id="UP000008721">
    <property type="component" value="Chromosome"/>
</dbReference>
<evidence type="ECO:0000256" key="11">
    <source>
        <dbReference type="RuleBase" id="RU003357"/>
    </source>
</evidence>
<name>E4TZC7_SULKY</name>
<evidence type="ECO:0000256" key="12">
    <source>
        <dbReference type="SAM" id="SignalP"/>
    </source>
</evidence>
<protein>
    <submittedName>
        <fullName evidence="15">TonB-dependent receptor</fullName>
    </submittedName>
</protein>
<feature type="domain" description="TonB-dependent receptor-like beta-barrel" evidence="13">
    <location>
        <begin position="228"/>
        <end position="635"/>
    </location>
</feature>
<keyword evidence="3 10" id="KW-1134">Transmembrane beta strand</keyword>
<dbReference type="InterPro" id="IPR039426">
    <property type="entry name" value="TonB-dep_rcpt-like"/>
</dbReference>
<evidence type="ECO:0000256" key="5">
    <source>
        <dbReference type="ARBA" id="ARBA00022729"/>
    </source>
</evidence>
<keyword evidence="2 10" id="KW-0813">Transport</keyword>
<evidence type="ECO:0000256" key="6">
    <source>
        <dbReference type="ARBA" id="ARBA00023077"/>
    </source>
</evidence>
<dbReference type="PANTHER" id="PTHR30069">
    <property type="entry name" value="TONB-DEPENDENT OUTER MEMBRANE RECEPTOR"/>
    <property type="match status" value="1"/>
</dbReference>
<evidence type="ECO:0000256" key="8">
    <source>
        <dbReference type="ARBA" id="ARBA00023170"/>
    </source>
</evidence>
<dbReference type="RefSeq" id="WP_013460339.1">
    <property type="nucleotide sequence ID" value="NC_014762.1"/>
</dbReference>
<evidence type="ECO:0000313" key="16">
    <source>
        <dbReference type="Proteomes" id="UP000008721"/>
    </source>
</evidence>
<accession>E4TZC7</accession>
<dbReference type="InterPro" id="IPR012910">
    <property type="entry name" value="Plug_dom"/>
</dbReference>
<evidence type="ECO:0000256" key="4">
    <source>
        <dbReference type="ARBA" id="ARBA00022692"/>
    </source>
</evidence>
<dbReference type="HOGENOM" id="CLU_008287_18_0_7"/>
<evidence type="ECO:0000259" key="13">
    <source>
        <dbReference type="Pfam" id="PF00593"/>
    </source>
</evidence>